<keyword evidence="3" id="KW-1185">Reference proteome</keyword>
<dbReference type="RefSeq" id="WP_114642509.1">
    <property type="nucleotide sequence ID" value="NZ_JAACIO010000010.1"/>
</dbReference>
<sequence length="396" mass="46144">MIQNKIKRRKDFNKLITGLDITPTMYKNAIEKYKALAEFFKQNGIDCDIYPQGSFALGTVVKPYKEGKDTAYDLDFICLIKKNKNSTDPKEIKNLIGDLLKGHKIYSDMLIEWDKCWTLNYADINGVGFNIDIIPAAEDEELIFSYDVTKQSIAITNKNSGTIYTWIRSNPKGYIEWFNYINKPFLDWNRDNQRQAFMESYKGVYNTVEEIPDLLLKTPLQKVIQIFKRHRDIYFHKIKKSNKKTISAIITTICAEIAKTAPFNLEVNDLLEFIVKEFKIYSERQILDESSFDQRYKERIVIKKSGGNWSIINPVNPEDNLADQWNSDPEKAKLFFQWVENIQTELIDSFGLEDEKFISILEGAIGKTHLSSIIDTVDYNLEPAREITRLSQSWRQ</sequence>
<organism evidence="2 3">
    <name type="scientific">Psychrilyobacter piezotolerans</name>
    <dbReference type="NCBI Taxonomy" id="2293438"/>
    <lineage>
        <taxon>Bacteria</taxon>
        <taxon>Fusobacteriati</taxon>
        <taxon>Fusobacteriota</taxon>
        <taxon>Fusobacteriia</taxon>
        <taxon>Fusobacteriales</taxon>
        <taxon>Fusobacteriaceae</taxon>
        <taxon>Psychrilyobacter</taxon>
    </lineage>
</organism>
<dbReference type="InterPro" id="IPR006116">
    <property type="entry name" value="NT_2-5OAS_ClassI-CCAase"/>
</dbReference>
<dbReference type="EMBL" id="QUAJ01000014">
    <property type="protein sequence ID" value="REI40951.1"/>
    <property type="molecule type" value="Genomic_DNA"/>
</dbReference>
<dbReference type="CDD" id="cd05400">
    <property type="entry name" value="NT_2-5OAS_ClassI-CCAase"/>
    <property type="match status" value="1"/>
</dbReference>
<dbReference type="InterPro" id="IPR043519">
    <property type="entry name" value="NT_sf"/>
</dbReference>
<comment type="caution">
    <text evidence="2">The sequence shown here is derived from an EMBL/GenBank/DDBJ whole genome shotgun (WGS) entry which is preliminary data.</text>
</comment>
<proteinExistence type="predicted"/>
<keyword evidence="1" id="KW-0051">Antiviral defense</keyword>
<name>A0ABX9KGZ7_9FUSO</name>
<evidence type="ECO:0000313" key="2">
    <source>
        <dbReference type="EMBL" id="REI40951.1"/>
    </source>
</evidence>
<reference evidence="2 3" key="1">
    <citation type="submission" date="2018-08" db="EMBL/GenBank/DDBJ databases">
        <title>Draft genome sequence of Psychrilyobacter sp. strain SD5 isolated from Black Sea water.</title>
        <authorList>
            <person name="Yadav S."/>
            <person name="Villanueva L."/>
            <person name="Damste J.S.S."/>
        </authorList>
    </citation>
    <scope>NUCLEOTIDE SEQUENCE [LARGE SCALE GENOMIC DNA]</scope>
    <source>
        <strain evidence="2 3">SD5</strain>
    </source>
</reference>
<dbReference type="Pfam" id="PF18144">
    <property type="entry name" value="SMODS"/>
    <property type="match status" value="1"/>
</dbReference>
<accession>A0ABX9KGZ7</accession>
<dbReference type="Proteomes" id="UP000263486">
    <property type="component" value="Unassembled WGS sequence"/>
</dbReference>
<evidence type="ECO:0000313" key="3">
    <source>
        <dbReference type="Proteomes" id="UP000263486"/>
    </source>
</evidence>
<protein>
    <submittedName>
        <fullName evidence="2">Nucleotidyltransferase</fullName>
    </submittedName>
</protein>
<dbReference type="SUPFAM" id="SSF81301">
    <property type="entry name" value="Nucleotidyltransferase"/>
    <property type="match status" value="1"/>
</dbReference>
<evidence type="ECO:0000256" key="1">
    <source>
        <dbReference type="ARBA" id="ARBA00023118"/>
    </source>
</evidence>
<gene>
    <name evidence="2" type="ORF">DYH56_08975</name>
</gene>